<name>A0ACB9PYS4_BAUVA</name>
<keyword evidence="2" id="KW-1185">Reference proteome</keyword>
<reference evidence="1 2" key="1">
    <citation type="journal article" date="2022" name="DNA Res.">
        <title>Chromosomal-level genome assembly of the orchid tree Bauhinia variegata (Leguminosae; Cercidoideae) supports the allotetraploid origin hypothesis of Bauhinia.</title>
        <authorList>
            <person name="Zhong Y."/>
            <person name="Chen Y."/>
            <person name="Zheng D."/>
            <person name="Pang J."/>
            <person name="Liu Y."/>
            <person name="Luo S."/>
            <person name="Meng S."/>
            <person name="Qian L."/>
            <person name="Wei D."/>
            <person name="Dai S."/>
            <person name="Zhou R."/>
        </authorList>
    </citation>
    <scope>NUCLEOTIDE SEQUENCE [LARGE SCALE GENOMIC DNA]</scope>
    <source>
        <strain evidence="1">BV-YZ2020</strain>
    </source>
</reference>
<dbReference type="Proteomes" id="UP000828941">
    <property type="component" value="Chromosome 2"/>
</dbReference>
<protein>
    <submittedName>
        <fullName evidence="1">Uncharacterized protein</fullName>
    </submittedName>
</protein>
<gene>
    <name evidence="1" type="ORF">L6164_002585</name>
</gene>
<sequence>MPTMSATTWQLSSGDGNNFRWEDSDLCVDLKPDDSSNVTNFHSPSSTSCLPSMADLLLQGCSKFKNNHNEGENGPMFRTGLGKSVAVKQSSMVRAVSVLGLDATVGAGERNAIDKGFGFSNSLFQTGSGKMVNISSDGLARAKALLGFEEDTTGCNSQSLQHKTKMHNIDEAYERQCSPHLQSQKGVNSYRMRNVLPCPSSTLKNDAEVHIIQQQRYNSACNKTPIKFHTAGGRSLSVSSDALNRARSLLGDPDLDGFFNDGDTGDLVFFLPNGGQTENTTSGQGSNPNTPLFNQVKTKSKHVMKGFTSPLQSSSPMQFSAKFASVSAGSNLIKKFDAADKEGDATLNSSITSQQKPSNESNPPSDATVCNSPSNSFSSKIDPQGKSSGRPLVDISNTINTENTYNRQPVNMKRTLGNRVTVSPFKRPRNSKFSAPLNNDASVFPNGLSKLSSGNAGRKQKVSTRYPFQYQRMYMMEFLGMPPLKQEKWKHLPDQVRRITPKNAEKYVLHDGSSLNIMGPESFFHLLAQYGTSTRFASQEWVKNHYKWIVWKLASYERCYPDRFAGKLLTVLNVLEELKYRYEREVNHGHRSAIKKILEGDALSSSMMILCISAIHSDCCLETATSPLTLTGAQSNEAIKVELTDGWYAMTAILDVPLSKQLAAGKLFVGQKLRIWGSGLHSWIGPVSPLEVSPTVSLLLHINGTYRVDWAQRLGFCKNAGPPLAFRCIKSNGGLVPRTLARISRIYPILYKERLSSGGSVVRSERMESRMRELYDQRCSAVVEGIISEFQKERKRSHAYDDSDSEGAKIYKMLETAADPEFLMADMSLEELSSFAAYKEKIQATRQSDMEKAIEKALKDAGLGDREVTPFLRVRVVGLTHKTCQADDRPKEGLVTIWNPKEMQQEELVEGQAYVISGLVPSGSDSDILCLQAKGPTKWLPLSFNSSEQFKPLLSHRKSTSLTSLQAIPLSNEFDIAAFVVHVGEPYTSGQQKKQWIFVTDGSVSGLQSEKLNSLLAISFCSPSIDYDSFPPINYNLAGSTVAFCNLTKKAKDDKSHIWVAEATENSTYYLNFDSPNCSHLKHDATSIQRWANMSSSTINQIRDKVLSITGNCKG</sequence>
<organism evidence="1 2">
    <name type="scientific">Bauhinia variegata</name>
    <name type="common">Purple orchid tree</name>
    <name type="synonym">Phanera variegata</name>
    <dbReference type="NCBI Taxonomy" id="167791"/>
    <lineage>
        <taxon>Eukaryota</taxon>
        <taxon>Viridiplantae</taxon>
        <taxon>Streptophyta</taxon>
        <taxon>Embryophyta</taxon>
        <taxon>Tracheophyta</taxon>
        <taxon>Spermatophyta</taxon>
        <taxon>Magnoliopsida</taxon>
        <taxon>eudicotyledons</taxon>
        <taxon>Gunneridae</taxon>
        <taxon>Pentapetalae</taxon>
        <taxon>rosids</taxon>
        <taxon>fabids</taxon>
        <taxon>Fabales</taxon>
        <taxon>Fabaceae</taxon>
        <taxon>Cercidoideae</taxon>
        <taxon>Cercideae</taxon>
        <taxon>Bauhiniinae</taxon>
        <taxon>Bauhinia</taxon>
    </lineage>
</organism>
<comment type="caution">
    <text evidence="1">The sequence shown here is derived from an EMBL/GenBank/DDBJ whole genome shotgun (WGS) entry which is preliminary data.</text>
</comment>
<proteinExistence type="predicted"/>
<evidence type="ECO:0000313" key="2">
    <source>
        <dbReference type="Proteomes" id="UP000828941"/>
    </source>
</evidence>
<dbReference type="EMBL" id="CM039427">
    <property type="protein sequence ID" value="KAI4353653.1"/>
    <property type="molecule type" value="Genomic_DNA"/>
</dbReference>
<evidence type="ECO:0000313" key="1">
    <source>
        <dbReference type="EMBL" id="KAI4353653.1"/>
    </source>
</evidence>
<accession>A0ACB9PYS4</accession>